<evidence type="ECO:0000313" key="2">
    <source>
        <dbReference type="EMBL" id="ASF43326.1"/>
    </source>
</evidence>
<evidence type="ECO:0000256" key="1">
    <source>
        <dbReference type="SAM" id="SignalP"/>
    </source>
</evidence>
<dbReference type="EMBL" id="CP022022">
    <property type="protein sequence ID" value="ASF43326.1"/>
    <property type="molecule type" value="Genomic_DNA"/>
</dbReference>
<protein>
    <submittedName>
        <fullName evidence="2">Sugar-binding protein</fullName>
    </submittedName>
</protein>
<reference evidence="3" key="1">
    <citation type="submission" date="2017-06" db="EMBL/GenBank/DDBJ databases">
        <title>Complete genome sequence of Capnocytophaga sp. KCOM 1579 (=ChDC OS43) isolated from a human refractory periapical abscess lesion.</title>
        <authorList>
            <person name="Kook J.-K."/>
            <person name="Park S.-N."/>
            <person name="Lim Y.K."/>
            <person name="Roh H."/>
        </authorList>
    </citation>
    <scope>NUCLEOTIDE SEQUENCE [LARGE SCALE GENOMIC DNA]</scope>
    <source>
        <strain evidence="3">ChDC OS43</strain>
    </source>
</reference>
<dbReference type="AlphaFoldDB" id="A0A1Z4BPU7"/>
<proteinExistence type="predicted"/>
<feature type="chain" id="PRO_5011734479" evidence="1">
    <location>
        <begin position="22"/>
        <end position="369"/>
    </location>
</feature>
<name>A0A1Z4BPU7_9FLAO</name>
<gene>
    <name evidence="2" type="ORF">CBG49_09675</name>
</gene>
<dbReference type="RefSeq" id="WP_009751068.1">
    <property type="nucleotide sequence ID" value="NZ_CP022022.1"/>
</dbReference>
<dbReference type="Proteomes" id="UP000197007">
    <property type="component" value="Chromosome"/>
</dbReference>
<evidence type="ECO:0000313" key="3">
    <source>
        <dbReference type="Proteomes" id="UP000197007"/>
    </source>
</evidence>
<sequence>MKSINVLLASTFLAFSASLNAQIDTISSKTLLLKGKIKKVEDYSFFLDPDPKGTKTFDGKTYSVFPYAEDWNIEKDENKFSKTNIAYIFDNTGRNLEVITYNAENQPFGGMRFYYDKKGRVNKSQSSFSLGDGELLVNRQYFYNEKNRLVKIDETDGNTNEWLITITYKYDDLGNCIERNKVASNSALEKDIQLYEEKNLVLEKKIRPEYTREKSYKYNQLNKVSETEDKVLNKNVYLKTENEYNKEGLLSKAKFLNASSQETICTYKYNKAGRLIQSICTATDDPNFYIETNYMFNKSGETQVIKTRTEVASTKVYDEHNLLTSYITKELNYKYRYTFDKMGNWTQILMFENDKPICARVRKIEYFAK</sequence>
<organism evidence="2 3">
    <name type="scientific">Capnocytophaga endodontalis</name>
    <dbReference type="NCBI Taxonomy" id="2708117"/>
    <lineage>
        <taxon>Bacteria</taxon>
        <taxon>Pseudomonadati</taxon>
        <taxon>Bacteroidota</taxon>
        <taxon>Flavobacteriia</taxon>
        <taxon>Flavobacteriales</taxon>
        <taxon>Flavobacteriaceae</taxon>
        <taxon>Capnocytophaga</taxon>
    </lineage>
</organism>
<accession>A0A1Z4BPU7</accession>
<feature type="signal peptide" evidence="1">
    <location>
        <begin position="1"/>
        <end position="21"/>
    </location>
</feature>
<dbReference type="KEGG" id="capn:CBG49_09675"/>
<keyword evidence="3" id="KW-1185">Reference proteome</keyword>
<keyword evidence="1" id="KW-0732">Signal</keyword>
<dbReference type="Gene3D" id="2.180.10.10">
    <property type="entry name" value="RHS repeat-associated core"/>
    <property type="match status" value="1"/>
</dbReference>